<keyword evidence="3" id="KW-1185">Reference proteome</keyword>
<keyword evidence="1" id="KW-0472">Membrane</keyword>
<gene>
    <name evidence="2" type="ORF">ALO_17156</name>
</gene>
<dbReference type="EMBL" id="AFGF01000191">
    <property type="protein sequence ID" value="EGO62644.1"/>
    <property type="molecule type" value="Genomic_DNA"/>
</dbReference>
<reference evidence="2 3" key="1">
    <citation type="journal article" date="2011" name="EMBO J.">
        <title>Structural diversity of bacterial flagellar motors.</title>
        <authorList>
            <person name="Chen S."/>
            <person name="Beeby M."/>
            <person name="Murphy G.E."/>
            <person name="Leadbetter J.R."/>
            <person name="Hendrixson D.R."/>
            <person name="Briegel A."/>
            <person name="Li Z."/>
            <person name="Shi J."/>
            <person name="Tocheva E.I."/>
            <person name="Muller A."/>
            <person name="Dobro M.J."/>
            <person name="Jensen G.J."/>
        </authorList>
    </citation>
    <scope>NUCLEOTIDE SEQUENCE [LARGE SCALE GENOMIC DNA]</scope>
    <source>
        <strain evidence="2 3">DSM 6540</strain>
    </source>
</reference>
<evidence type="ECO:0000313" key="3">
    <source>
        <dbReference type="Proteomes" id="UP000003240"/>
    </source>
</evidence>
<keyword evidence="1" id="KW-1133">Transmembrane helix</keyword>
<name>F7NMV0_9FIRM</name>
<organism evidence="2 3">
    <name type="scientific">Acetonema longum DSM 6540</name>
    <dbReference type="NCBI Taxonomy" id="1009370"/>
    <lineage>
        <taxon>Bacteria</taxon>
        <taxon>Bacillati</taxon>
        <taxon>Bacillota</taxon>
        <taxon>Negativicutes</taxon>
        <taxon>Acetonemataceae</taxon>
        <taxon>Acetonema</taxon>
    </lineage>
</organism>
<protein>
    <submittedName>
        <fullName evidence="2">Uncharacterized protein</fullName>
    </submittedName>
</protein>
<sequence>MTDVFRLLLDRKEFFSHLFIDHLRISLTAGAIAVTLGLLAGILISEYRRIAKLTLGLEHRKAPPPIPLLKYRIFSLILRISIHKSDGTLS</sequence>
<proteinExistence type="predicted"/>
<comment type="caution">
    <text evidence="2">The sequence shown here is derived from an EMBL/GenBank/DDBJ whole genome shotgun (WGS) entry which is preliminary data.</text>
</comment>
<dbReference type="RefSeq" id="WP_004098045.1">
    <property type="nucleotide sequence ID" value="NZ_AFGF01000191.1"/>
</dbReference>
<dbReference type="Proteomes" id="UP000003240">
    <property type="component" value="Unassembled WGS sequence"/>
</dbReference>
<evidence type="ECO:0000256" key="1">
    <source>
        <dbReference type="SAM" id="Phobius"/>
    </source>
</evidence>
<keyword evidence="1" id="KW-0812">Transmembrane</keyword>
<feature type="transmembrane region" description="Helical" evidence="1">
    <location>
        <begin position="25"/>
        <end position="44"/>
    </location>
</feature>
<dbReference type="AlphaFoldDB" id="F7NMV0"/>
<accession>F7NMV0</accession>
<evidence type="ECO:0000313" key="2">
    <source>
        <dbReference type="EMBL" id="EGO62644.1"/>
    </source>
</evidence>